<evidence type="ECO:0000313" key="3">
    <source>
        <dbReference type="Proteomes" id="UP000244523"/>
    </source>
</evidence>
<keyword evidence="3" id="KW-1185">Reference proteome</keyword>
<comment type="caution">
    <text evidence="2">The sequence shown here is derived from an EMBL/GenBank/DDBJ whole genome shotgun (WGS) entry which is preliminary data.</text>
</comment>
<protein>
    <submittedName>
        <fullName evidence="2">Uncharacterized protein</fullName>
    </submittedName>
</protein>
<feature type="region of interest" description="Disordered" evidence="1">
    <location>
        <begin position="56"/>
        <end position="77"/>
    </location>
</feature>
<name>A0A2T6K918_9RHOB</name>
<sequence length="77" mass="8131">MGLGGSDMTLADRRDRSLRSGLSGRVRGIIGSDGVPFMEAIVGMLARRDIAHMQEGMDAPMTAGKRFVPTNPGRGGD</sequence>
<proteinExistence type="predicted"/>
<organism evidence="2 3">
    <name type="scientific">Yoonia sediminilitoris</name>
    <dbReference type="NCBI Taxonomy" id="1286148"/>
    <lineage>
        <taxon>Bacteria</taxon>
        <taxon>Pseudomonadati</taxon>
        <taxon>Pseudomonadota</taxon>
        <taxon>Alphaproteobacteria</taxon>
        <taxon>Rhodobacterales</taxon>
        <taxon>Paracoccaceae</taxon>
        <taxon>Yoonia</taxon>
    </lineage>
</organism>
<dbReference type="AlphaFoldDB" id="A0A2T6K918"/>
<evidence type="ECO:0000313" key="2">
    <source>
        <dbReference type="EMBL" id="PUB11265.1"/>
    </source>
</evidence>
<evidence type="ECO:0000256" key="1">
    <source>
        <dbReference type="SAM" id="MobiDB-lite"/>
    </source>
</evidence>
<reference evidence="2 3" key="1">
    <citation type="submission" date="2018-04" db="EMBL/GenBank/DDBJ databases">
        <title>Genomic Encyclopedia of Archaeal and Bacterial Type Strains, Phase II (KMG-II): from individual species to whole genera.</title>
        <authorList>
            <person name="Goeker M."/>
        </authorList>
    </citation>
    <scope>NUCLEOTIDE SEQUENCE [LARGE SCALE GENOMIC DNA]</scope>
    <source>
        <strain evidence="2 3">DSM 29955</strain>
    </source>
</reference>
<accession>A0A2T6K918</accession>
<dbReference type="EMBL" id="QBUD01000014">
    <property type="protein sequence ID" value="PUB11265.1"/>
    <property type="molecule type" value="Genomic_DNA"/>
</dbReference>
<gene>
    <name evidence="2" type="ORF">C8N45_11437</name>
</gene>
<dbReference type="Proteomes" id="UP000244523">
    <property type="component" value="Unassembled WGS sequence"/>
</dbReference>